<feature type="compositionally biased region" description="Low complexity" evidence="5">
    <location>
        <begin position="56"/>
        <end position="75"/>
    </location>
</feature>
<dbReference type="InterPro" id="IPR000795">
    <property type="entry name" value="T_Tr_GTP-bd_dom"/>
</dbReference>
<evidence type="ECO:0000256" key="5">
    <source>
        <dbReference type="SAM" id="MobiDB-lite"/>
    </source>
</evidence>
<evidence type="ECO:0000313" key="7">
    <source>
        <dbReference type="EMBL" id="WIA09449.1"/>
    </source>
</evidence>
<feature type="compositionally biased region" description="Low complexity" evidence="5">
    <location>
        <begin position="142"/>
        <end position="172"/>
    </location>
</feature>
<protein>
    <recommendedName>
        <fullName evidence="6">Tr-type G domain-containing protein</fullName>
    </recommendedName>
</protein>
<keyword evidence="8" id="KW-1185">Reference proteome</keyword>
<keyword evidence="3" id="KW-0547">Nucleotide-binding</keyword>
<dbReference type="Gene3D" id="3.40.50.300">
    <property type="entry name" value="P-loop containing nucleotide triphosphate hydrolases"/>
    <property type="match status" value="1"/>
</dbReference>
<feature type="compositionally biased region" description="Basic residues" evidence="5">
    <location>
        <begin position="42"/>
        <end position="55"/>
    </location>
</feature>
<dbReference type="InterPro" id="IPR050100">
    <property type="entry name" value="TRAFAC_GTPase_members"/>
</dbReference>
<evidence type="ECO:0000256" key="1">
    <source>
        <dbReference type="ARBA" id="ARBA00003982"/>
    </source>
</evidence>
<dbReference type="InterPro" id="IPR054696">
    <property type="entry name" value="GTP-eEF1A_C"/>
</dbReference>
<gene>
    <name evidence="7" type="ORF">OEZ85_008852</name>
</gene>
<dbReference type="InterPro" id="IPR009000">
    <property type="entry name" value="Transl_B-barrel_sf"/>
</dbReference>
<dbReference type="InterPro" id="IPR009001">
    <property type="entry name" value="Transl_elong_EF1A/Init_IF2_C"/>
</dbReference>
<dbReference type="PROSITE" id="PS51722">
    <property type="entry name" value="G_TR_2"/>
    <property type="match status" value="1"/>
</dbReference>
<dbReference type="Pfam" id="PF00009">
    <property type="entry name" value="GTP_EFTU"/>
    <property type="match status" value="1"/>
</dbReference>
<evidence type="ECO:0000256" key="3">
    <source>
        <dbReference type="ARBA" id="ARBA00022741"/>
    </source>
</evidence>
<dbReference type="Pfam" id="PF22594">
    <property type="entry name" value="GTP-eEF1A_C"/>
    <property type="match status" value="1"/>
</dbReference>
<proteinExistence type="inferred from homology"/>
<comment type="function">
    <text evidence="1">This protein promotes the GTP-dependent binding of aminoacyl-tRNA to the A-site of ribosomes during protein biosynthesis.</text>
</comment>
<dbReference type="SUPFAM" id="SSF52540">
    <property type="entry name" value="P-loop containing nucleoside triphosphate hydrolases"/>
    <property type="match status" value="1"/>
</dbReference>
<dbReference type="InterPro" id="IPR027417">
    <property type="entry name" value="P-loop_NTPase"/>
</dbReference>
<dbReference type="CDD" id="cd16267">
    <property type="entry name" value="HBS1-like_II"/>
    <property type="match status" value="1"/>
</dbReference>
<dbReference type="PANTHER" id="PTHR23115">
    <property type="entry name" value="TRANSLATION FACTOR"/>
    <property type="match status" value="1"/>
</dbReference>
<dbReference type="SUPFAM" id="SSF50447">
    <property type="entry name" value="Translation proteins"/>
    <property type="match status" value="1"/>
</dbReference>
<dbReference type="SUPFAM" id="SSF50465">
    <property type="entry name" value="EF-Tu/eEF-1alpha/eIF2-gamma C-terminal domain"/>
    <property type="match status" value="1"/>
</dbReference>
<evidence type="ECO:0000256" key="4">
    <source>
        <dbReference type="ARBA" id="ARBA00023134"/>
    </source>
</evidence>
<feature type="compositionally biased region" description="Acidic residues" evidence="5">
    <location>
        <begin position="10"/>
        <end position="30"/>
    </location>
</feature>
<evidence type="ECO:0000313" key="8">
    <source>
        <dbReference type="Proteomes" id="UP001244341"/>
    </source>
</evidence>
<comment type="similarity">
    <text evidence="2">Belongs to the TRAFAC class translation factor GTPase superfamily. Classic translation factor GTPase family. EF-Tu/EF-1A subfamily.</text>
</comment>
<dbReference type="Gene3D" id="2.40.30.10">
    <property type="entry name" value="Translation factors"/>
    <property type="match status" value="2"/>
</dbReference>
<feature type="domain" description="Tr-type G" evidence="6">
    <location>
        <begin position="256"/>
        <end position="501"/>
    </location>
</feature>
<dbReference type="EMBL" id="CP126208">
    <property type="protein sequence ID" value="WIA09449.1"/>
    <property type="molecule type" value="Genomic_DNA"/>
</dbReference>
<keyword evidence="4" id="KW-0342">GTP-binding</keyword>
<feature type="region of interest" description="Disordered" evidence="5">
    <location>
        <begin position="1"/>
        <end position="175"/>
    </location>
</feature>
<dbReference type="Proteomes" id="UP001244341">
    <property type="component" value="Chromosome 1b"/>
</dbReference>
<name>A0ABY8TK09_TETOB</name>
<evidence type="ECO:0000259" key="6">
    <source>
        <dbReference type="PROSITE" id="PS51722"/>
    </source>
</evidence>
<reference evidence="7 8" key="1">
    <citation type="submission" date="2023-05" db="EMBL/GenBank/DDBJ databases">
        <title>A 100% complete, gapless, phased diploid assembly of the Scenedesmus obliquus UTEX 3031 genome.</title>
        <authorList>
            <person name="Biondi T.C."/>
            <person name="Hanschen E.R."/>
            <person name="Kwon T."/>
            <person name="Eng W."/>
            <person name="Kruse C.P.S."/>
            <person name="Koehler S.I."/>
            <person name="Kunde Y."/>
            <person name="Gleasner C.D."/>
            <person name="You Mak K.T."/>
            <person name="Polle J."/>
            <person name="Hovde B.T."/>
            <person name="Starkenburg S.R."/>
        </authorList>
    </citation>
    <scope>NUCLEOTIDE SEQUENCE [LARGE SCALE GENOMIC DNA]</scope>
    <source>
        <strain evidence="7 8">DOE0152z</strain>
    </source>
</reference>
<dbReference type="CDD" id="cd04093">
    <property type="entry name" value="HBS1_C_III"/>
    <property type="match status" value="1"/>
</dbReference>
<evidence type="ECO:0000256" key="2">
    <source>
        <dbReference type="ARBA" id="ARBA00007249"/>
    </source>
</evidence>
<dbReference type="PRINTS" id="PR00315">
    <property type="entry name" value="ELONGATNFCT"/>
</dbReference>
<accession>A0ABY8TK09</accession>
<organism evidence="7 8">
    <name type="scientific">Tetradesmus obliquus</name>
    <name type="common">Green alga</name>
    <name type="synonym">Acutodesmus obliquus</name>
    <dbReference type="NCBI Taxonomy" id="3088"/>
    <lineage>
        <taxon>Eukaryota</taxon>
        <taxon>Viridiplantae</taxon>
        <taxon>Chlorophyta</taxon>
        <taxon>core chlorophytes</taxon>
        <taxon>Chlorophyceae</taxon>
        <taxon>CS clade</taxon>
        <taxon>Sphaeropleales</taxon>
        <taxon>Scenedesmaceae</taxon>
        <taxon>Tetradesmus</taxon>
    </lineage>
</organism>
<sequence>MSRKQTQLYGDDDLDYDEEDYDEDAYDDRDEPVAGPAVAKGSHGHKAHVKPKASPHKPAAPAAAAGASALAQALSDPPPLRPDGKPQRGGNKHVASAHHHNSYPLSPGHQQGGFEFNTPSPDDRAKAAGPAGRPTVGIPLAPSKTPTVKQQQQQAAAARKAPSTAAEGAGAALHSQHSIDEALHDLHDLNLAAQPGDGSSVSVSSSSNGLAADAARKGSRAGGGAVAWRPLEDYCMEADLARDVDAALAGEAGVGRRGLHLVVMGHVDAGKSTLMGRLLSELGQVSQKEVHKNQKESAQAGKASFSWAWVLDERPEERARGVTVDVAVARFNTPGHSITLLDAPGHRDFVPNMISGAGLADAALLLVDGSPGGFEAGFYGEGAAAGGAAAGFGGLGPDAPPGGQTQEHAQLARSLGVEQLAVVISKLDTCDYSQERFEYIRSQLLPFLKTVGFRESSVQWLPAVGPAGQNLVAAPSEPLLLRWWKGPTLVQAIDAFKPKPRNTGAPLRMPVHDVFKARQGGVCVGGKLEGGALKPGSKLLLVPGYEAAVVKSLEVNGQDHAPLALAGDSADVLLSGIDASALHAGAVLCHPEFPVHLAVKFTLQVLVLQVPLPILKGHAVTIHAHTAREAGVISALLGLCDSKTGQHRQHKPRCLLSGQTALVEVTPVRPMPLERFADVKALGRIALREGGRTVAVGVVTSINE</sequence>